<dbReference type="Pfam" id="PF02609">
    <property type="entry name" value="Exonuc_VII_S"/>
    <property type="match status" value="1"/>
</dbReference>
<gene>
    <name evidence="6 7" type="primary">xseB</name>
    <name evidence="7" type="ORF">lam_097</name>
</gene>
<comment type="subunit">
    <text evidence="6">Heterooligomer composed of large and small subunits.</text>
</comment>
<dbReference type="PATRIC" id="fig|1261131.3.peg.90"/>
<proteinExistence type="inferred from homology"/>
<evidence type="ECO:0000256" key="1">
    <source>
        <dbReference type="ARBA" id="ARBA00009998"/>
    </source>
</evidence>
<accession>U6B4B6</accession>
<dbReference type="GO" id="GO:0005829">
    <property type="term" value="C:cytosol"/>
    <property type="evidence" value="ECO:0007669"/>
    <property type="project" value="TreeGrafter"/>
</dbReference>
<evidence type="ECO:0000256" key="6">
    <source>
        <dbReference type="HAMAP-Rule" id="MF_00337"/>
    </source>
</evidence>
<evidence type="ECO:0000313" key="8">
    <source>
        <dbReference type="Proteomes" id="UP000017862"/>
    </source>
</evidence>
<dbReference type="SUPFAM" id="SSF116842">
    <property type="entry name" value="XseB-like"/>
    <property type="match status" value="1"/>
</dbReference>
<keyword evidence="2 6" id="KW-0963">Cytoplasm</keyword>
<comment type="catalytic activity">
    <reaction evidence="6">
        <text>Exonucleolytic cleavage in either 5'- to 3'- or 3'- to 5'-direction to yield nucleoside 5'-phosphates.</text>
        <dbReference type="EC" id="3.1.11.6"/>
    </reaction>
</comment>
<dbReference type="GO" id="GO:0008855">
    <property type="term" value="F:exodeoxyribonuclease VII activity"/>
    <property type="evidence" value="ECO:0007669"/>
    <property type="project" value="UniProtKB-UniRule"/>
</dbReference>
<protein>
    <recommendedName>
        <fullName evidence="6">Exodeoxyribonuclease 7 small subunit</fullName>
        <ecNumber evidence="6">3.1.11.6</ecNumber>
    </recommendedName>
    <alternativeName>
        <fullName evidence="6">Exodeoxyribonuclease VII small subunit</fullName>
        <shortName evidence="6">Exonuclease VII small subunit</shortName>
    </alternativeName>
</protein>
<dbReference type="NCBIfam" id="NF002139">
    <property type="entry name" value="PRK00977.1-3"/>
    <property type="match status" value="1"/>
</dbReference>
<organism evidence="7 8">
    <name type="scientific">Candidatus Liberibacter americanus str. Sao Paulo</name>
    <dbReference type="NCBI Taxonomy" id="1261131"/>
    <lineage>
        <taxon>Bacteria</taxon>
        <taxon>Pseudomonadati</taxon>
        <taxon>Pseudomonadota</taxon>
        <taxon>Alphaproteobacteria</taxon>
        <taxon>Hyphomicrobiales</taxon>
        <taxon>Rhizobiaceae</taxon>
        <taxon>Liberibacter</taxon>
    </lineage>
</organism>
<evidence type="ECO:0000313" key="7">
    <source>
        <dbReference type="EMBL" id="AHA27478.1"/>
    </source>
</evidence>
<evidence type="ECO:0000256" key="3">
    <source>
        <dbReference type="ARBA" id="ARBA00022722"/>
    </source>
</evidence>
<evidence type="ECO:0000256" key="4">
    <source>
        <dbReference type="ARBA" id="ARBA00022801"/>
    </source>
</evidence>
<name>U6B4B6_9HYPH</name>
<dbReference type="HAMAP" id="MF_00337">
    <property type="entry name" value="Exonuc_7_S"/>
    <property type="match status" value="1"/>
</dbReference>
<dbReference type="STRING" id="1261131.lam_097"/>
<dbReference type="eggNOG" id="COG1722">
    <property type="taxonomic scope" value="Bacteria"/>
</dbReference>
<dbReference type="Proteomes" id="UP000017862">
    <property type="component" value="Chromosome"/>
</dbReference>
<sequence length="86" mass="9698">MKDQIRKEDISNLSFEKAVSELEGIVTILERGDVTLEDSISIYERGAALKQHCDTLLSSAENRIEQIKLNCDNDIQGVEPFDKNTD</sequence>
<dbReference type="Gene3D" id="1.10.287.1040">
    <property type="entry name" value="Exonuclease VII, small subunit"/>
    <property type="match status" value="1"/>
</dbReference>
<dbReference type="GO" id="GO:0006308">
    <property type="term" value="P:DNA catabolic process"/>
    <property type="evidence" value="ECO:0007669"/>
    <property type="project" value="UniProtKB-UniRule"/>
</dbReference>
<dbReference type="RefSeq" id="WP_007556823.1">
    <property type="nucleotide sequence ID" value="NC_022793.1"/>
</dbReference>
<dbReference type="AlphaFoldDB" id="U6B4B6"/>
<dbReference type="InterPro" id="IPR003761">
    <property type="entry name" value="Exonuc_VII_S"/>
</dbReference>
<keyword evidence="4 6" id="KW-0378">Hydrolase</keyword>
<keyword evidence="5 6" id="KW-0269">Exonuclease</keyword>
<dbReference type="NCBIfam" id="TIGR01280">
    <property type="entry name" value="xseB"/>
    <property type="match status" value="1"/>
</dbReference>
<evidence type="ECO:0000256" key="5">
    <source>
        <dbReference type="ARBA" id="ARBA00022839"/>
    </source>
</evidence>
<comment type="similarity">
    <text evidence="1 6">Belongs to the XseB family.</text>
</comment>
<dbReference type="KEGG" id="lar:lam_097"/>
<dbReference type="PANTHER" id="PTHR34137">
    <property type="entry name" value="EXODEOXYRIBONUCLEASE 7 SMALL SUBUNIT"/>
    <property type="match status" value="1"/>
</dbReference>
<comment type="function">
    <text evidence="6">Bidirectionally degrades single-stranded DNA into large acid-insoluble oligonucleotides, which are then degraded further into small acid-soluble oligonucleotides.</text>
</comment>
<dbReference type="PANTHER" id="PTHR34137:SF1">
    <property type="entry name" value="EXODEOXYRIBONUCLEASE 7 SMALL SUBUNIT"/>
    <property type="match status" value="1"/>
</dbReference>
<dbReference type="InterPro" id="IPR037004">
    <property type="entry name" value="Exonuc_VII_ssu_sf"/>
</dbReference>
<comment type="subcellular location">
    <subcellularLocation>
        <location evidence="6">Cytoplasm</location>
    </subcellularLocation>
</comment>
<keyword evidence="8" id="KW-1185">Reference proteome</keyword>
<reference evidence="7 8" key="1">
    <citation type="journal article" date="2014" name="Mol. Plant Microbe Interact.">
        <title>The complete genome sequence of Candidatus Liberibacter americanus, associated with citrus Huanglongbing.</title>
        <authorList>
            <person name="Wulff N.A."/>
            <person name="Zhang S."/>
            <person name="Setubal J.C."/>
            <person name="Almeida N.F."/>
            <person name="Martins E.C."/>
            <person name="Harakava R."/>
            <person name="Kumar D."/>
            <person name="Rangel L.T."/>
            <person name="Foissac X."/>
            <person name="Bove J."/>
            <person name="Gabriel D.W."/>
        </authorList>
    </citation>
    <scope>NUCLEOTIDE SEQUENCE [LARGE SCALE GENOMIC DNA]</scope>
    <source>
        <strain evidence="7 8">Sao Paulo</strain>
    </source>
</reference>
<evidence type="ECO:0000256" key="2">
    <source>
        <dbReference type="ARBA" id="ARBA00022490"/>
    </source>
</evidence>
<dbReference type="HOGENOM" id="CLU_145918_0_3_5"/>
<dbReference type="EMBL" id="CP006604">
    <property type="protein sequence ID" value="AHA27478.1"/>
    <property type="molecule type" value="Genomic_DNA"/>
</dbReference>
<dbReference type="GO" id="GO:0009318">
    <property type="term" value="C:exodeoxyribonuclease VII complex"/>
    <property type="evidence" value="ECO:0007669"/>
    <property type="project" value="UniProtKB-UniRule"/>
</dbReference>
<keyword evidence="3 6" id="KW-0540">Nuclease</keyword>
<dbReference type="EC" id="3.1.11.6" evidence="6"/>